<evidence type="ECO:0000259" key="12">
    <source>
        <dbReference type="PROSITE" id="PS50250"/>
    </source>
</evidence>
<dbReference type="PROSITE" id="PS50250">
    <property type="entry name" value="PCI"/>
    <property type="match status" value="1"/>
</dbReference>
<evidence type="ECO:0000256" key="10">
    <source>
        <dbReference type="SAM" id="MobiDB-lite"/>
    </source>
</evidence>
<dbReference type="Pfam" id="PF01399">
    <property type="entry name" value="PCI"/>
    <property type="match status" value="1"/>
</dbReference>
<evidence type="ECO:0000259" key="13">
    <source>
        <dbReference type="PROSITE" id="PS50850"/>
    </source>
</evidence>
<keyword evidence="7" id="KW-0963">Cytoplasm</keyword>
<reference evidence="14" key="1">
    <citation type="submission" date="2023-01" db="EMBL/GenBank/DDBJ databases">
        <title>The growth and conidiation of Purpureocillium lavendulum are regulated by nitrogen source and histone H3K14 acetylation.</title>
        <authorList>
            <person name="Tang P."/>
            <person name="Han J."/>
            <person name="Zhang C."/>
            <person name="Tang P."/>
            <person name="Qi F."/>
            <person name="Zhang K."/>
            <person name="Liang L."/>
        </authorList>
    </citation>
    <scope>NUCLEOTIDE SEQUENCE</scope>
    <source>
        <strain evidence="14">YMF1.00683</strain>
    </source>
</reference>
<organism evidence="14 15">
    <name type="scientific">Purpureocillium lavendulum</name>
    <dbReference type="NCBI Taxonomy" id="1247861"/>
    <lineage>
        <taxon>Eukaryota</taxon>
        <taxon>Fungi</taxon>
        <taxon>Dikarya</taxon>
        <taxon>Ascomycota</taxon>
        <taxon>Pezizomycotina</taxon>
        <taxon>Sordariomycetes</taxon>
        <taxon>Hypocreomycetidae</taxon>
        <taxon>Hypocreales</taxon>
        <taxon>Ophiocordycipitaceae</taxon>
        <taxon>Purpureocillium</taxon>
    </lineage>
</organism>
<keyword evidence="8" id="KW-0736">Signalosome</keyword>
<evidence type="ECO:0000256" key="6">
    <source>
        <dbReference type="ARBA" id="ARBA00014879"/>
    </source>
</evidence>
<evidence type="ECO:0000256" key="11">
    <source>
        <dbReference type="SAM" id="Phobius"/>
    </source>
</evidence>
<name>A0AB34G8D5_9HYPO</name>
<dbReference type="SMART" id="SM00088">
    <property type="entry name" value="PINT"/>
    <property type="match status" value="1"/>
</dbReference>
<keyword evidence="11" id="KW-1133">Transmembrane helix</keyword>
<feature type="transmembrane region" description="Helical" evidence="11">
    <location>
        <begin position="498"/>
        <end position="520"/>
    </location>
</feature>
<feature type="domain" description="PCI" evidence="12">
    <location>
        <begin position="804"/>
        <end position="972"/>
    </location>
</feature>
<dbReference type="Pfam" id="PF07690">
    <property type="entry name" value="MFS_1"/>
    <property type="match status" value="1"/>
</dbReference>
<evidence type="ECO:0000256" key="4">
    <source>
        <dbReference type="ARBA" id="ARBA00009318"/>
    </source>
</evidence>
<gene>
    <name evidence="14" type="primary">COPS2</name>
    <name evidence="14" type="ORF">O9K51_01792</name>
</gene>
<evidence type="ECO:0000256" key="5">
    <source>
        <dbReference type="ARBA" id="ARBA00011098"/>
    </source>
</evidence>
<feature type="transmembrane region" description="Helical" evidence="11">
    <location>
        <begin position="130"/>
        <end position="149"/>
    </location>
</feature>
<evidence type="ECO:0000313" key="14">
    <source>
        <dbReference type="EMBL" id="KAJ6447017.1"/>
    </source>
</evidence>
<keyword evidence="9" id="KW-0539">Nucleus</keyword>
<feature type="transmembrane region" description="Helical" evidence="11">
    <location>
        <begin position="158"/>
        <end position="179"/>
    </location>
</feature>
<dbReference type="Proteomes" id="UP001163105">
    <property type="component" value="Unassembled WGS sequence"/>
</dbReference>
<evidence type="ECO:0000256" key="3">
    <source>
        <dbReference type="ARBA" id="ARBA00004496"/>
    </source>
</evidence>
<feature type="transmembrane region" description="Helical" evidence="11">
    <location>
        <begin position="364"/>
        <end position="386"/>
    </location>
</feature>
<dbReference type="GO" id="GO:0008180">
    <property type="term" value="C:COP9 signalosome"/>
    <property type="evidence" value="ECO:0007669"/>
    <property type="project" value="UniProtKB-KW"/>
</dbReference>
<accession>A0AB34G8D5</accession>
<protein>
    <recommendedName>
        <fullName evidence="6">COP9 signalosome complex subunit 2</fullName>
    </recommendedName>
</protein>
<dbReference type="AlphaFoldDB" id="A0AB34G8D5"/>
<feature type="compositionally biased region" description="Basic and acidic residues" evidence="10">
    <location>
        <begin position="294"/>
        <end position="303"/>
    </location>
</feature>
<evidence type="ECO:0000256" key="1">
    <source>
        <dbReference type="ARBA" id="ARBA00004123"/>
    </source>
</evidence>
<comment type="similarity">
    <text evidence="4">Belongs to the CSN2 family.</text>
</comment>
<keyword evidence="15" id="KW-1185">Reference proteome</keyword>
<comment type="subcellular location">
    <subcellularLocation>
        <location evidence="3">Cytoplasm</location>
    </subcellularLocation>
    <subcellularLocation>
        <location evidence="2">Membrane</location>
        <topology evidence="2">Multi-pass membrane protein</topology>
    </subcellularLocation>
    <subcellularLocation>
        <location evidence="1">Nucleus</location>
    </subcellularLocation>
</comment>
<feature type="transmembrane region" description="Helical" evidence="11">
    <location>
        <begin position="224"/>
        <end position="247"/>
    </location>
</feature>
<dbReference type="GO" id="GO:0005737">
    <property type="term" value="C:cytoplasm"/>
    <property type="evidence" value="ECO:0007669"/>
    <property type="project" value="UniProtKB-SubCell"/>
</dbReference>
<feature type="region of interest" description="Disordered" evidence="10">
    <location>
        <begin position="1"/>
        <end position="51"/>
    </location>
</feature>
<feature type="transmembrane region" description="Helical" evidence="11">
    <location>
        <begin position="253"/>
        <end position="272"/>
    </location>
</feature>
<evidence type="ECO:0000256" key="9">
    <source>
        <dbReference type="ARBA" id="ARBA00023242"/>
    </source>
</evidence>
<feature type="domain" description="Major facilitator superfamily (MFS) profile" evidence="13">
    <location>
        <begin position="72"/>
        <end position="525"/>
    </location>
</feature>
<dbReference type="InterPro" id="IPR036390">
    <property type="entry name" value="WH_DNA-bd_sf"/>
</dbReference>
<keyword evidence="11" id="KW-0472">Membrane</keyword>
<dbReference type="SMART" id="SM00753">
    <property type="entry name" value="PAM"/>
    <property type="match status" value="1"/>
</dbReference>
<dbReference type="EMBL" id="JAQHRD010000001">
    <property type="protein sequence ID" value="KAJ6447017.1"/>
    <property type="molecule type" value="Genomic_DNA"/>
</dbReference>
<evidence type="ECO:0000313" key="15">
    <source>
        <dbReference type="Proteomes" id="UP001163105"/>
    </source>
</evidence>
<dbReference type="PANTHER" id="PTHR10678">
    <property type="entry name" value="26S PROTEASOME NON-ATPASE REGULATORY SUBUNIT 11/COP9 SIGNALOSOME COMPLEX SUBUNIT 2"/>
    <property type="match status" value="1"/>
</dbReference>
<feature type="transmembrane region" description="Helical" evidence="11">
    <location>
        <begin position="64"/>
        <end position="83"/>
    </location>
</feature>
<dbReference type="InterPro" id="IPR050871">
    <property type="entry name" value="26S_Proteasome/COP9_Components"/>
</dbReference>
<dbReference type="CDD" id="cd06174">
    <property type="entry name" value="MFS"/>
    <property type="match status" value="1"/>
</dbReference>
<feature type="transmembrane region" description="Helical" evidence="11">
    <location>
        <begin position="432"/>
        <end position="453"/>
    </location>
</feature>
<dbReference type="SUPFAM" id="SSF46785">
    <property type="entry name" value="Winged helix' DNA-binding domain"/>
    <property type="match status" value="1"/>
</dbReference>
<sequence length="1042" mass="116985">MIRDSDTRVMPPQTDREESPLDIESDALDTMDDGQTTPSSEETPLLHNTDLPPDVAPDKKFRRLVVAMCTVVLFIVEVSVFIMGPPTQQIMEDIICRDRYPDHVLRMPSVEDDRCKDTDVQQTLAMVRSWSMSGEMLVPLLVQVPYGIVADKYGRRTVLFLSLFGCVLQVAWIMIVLFLPNVFSIWAVLYGNLAFFIGGGGQMAGAMVWTILADAVPVVDRTDVFFRLYALTLVLAVVINPIAALLLNIDPWIGMWLGFGILVLGMFSALLIPETLRLRQAADSKRRARSRSTGRRDEPDDTRKTKLQQAWFAVRNDMGHLWRFIFASKSIMMLIAAYGLFFPVKLNVNLNILQYMTKRFNWKWSTATLISTVGNLTSVVVLLIILPLASSFLTKRYGYGAVRRDLVLARVSVVLVVIGGFMLAFAPVPWLLVSSLIVTSLGIGFTMLCRALLNAVVEPHTVATLNTTISTMETLMGLVSAPTLGWLLSRGIELGGPWLGLPFLVTALGSALVLVAVFAFRIPTGFAQAHLGTRVPVAAMSDDEDFMQESDEEWVGRFCPPCFADGGYDFEYEEDDDQDSGDVDIENKYYNAKQLKLTDPDDAIAEFLGIPPLEEEKGEWGFKGLKQAIKLEFKQGHYDKAADHYAELLTYVKSAVTRNYSEKSINNMLDFIEKAADSTQAGESIERFYSLTLQSFQSTNNERLWLKTNLKLAKLLLDRKEYGAAVKKLRDLHKACQRPDGTDDPSKGTYSLEIYALEIQTFSETKNTKQLKALYNRALEVKSAVPHPRVMGIIRECGGKMHMSEENWHAAQSDFFESFRNYDEAGSLQRIQVLKYLLLTTMLMKSDINPFDSQETKPYKMDPRISAMTELVDAFQRDDIHGYEKVLQRNQGILDDPFIAENIDEVTRNMRTKGVLKIIAPYTRMRLSWIAQQLQVSTIEVQDIIGFLIVDGKIKGCIDQNDGTLLMESDADSERIESMHNLTTAIQDLFGAVFKDGDGFKVVEQGTDENSLESAQGLSMRKAARMRDSLRPRKGRGIGHLV</sequence>
<dbReference type="GO" id="GO:0022857">
    <property type="term" value="F:transmembrane transporter activity"/>
    <property type="evidence" value="ECO:0007669"/>
    <property type="project" value="InterPro"/>
</dbReference>
<dbReference type="InterPro" id="IPR036259">
    <property type="entry name" value="MFS_trans_sf"/>
</dbReference>
<feature type="compositionally biased region" description="Acidic residues" evidence="10">
    <location>
        <begin position="20"/>
        <end position="32"/>
    </location>
</feature>
<evidence type="ECO:0000256" key="2">
    <source>
        <dbReference type="ARBA" id="ARBA00004141"/>
    </source>
</evidence>
<feature type="compositionally biased region" description="Polar residues" evidence="10">
    <location>
        <begin position="33"/>
        <end position="42"/>
    </location>
</feature>
<dbReference type="PROSITE" id="PS50850">
    <property type="entry name" value="MFS"/>
    <property type="match status" value="1"/>
</dbReference>
<proteinExistence type="inferred from homology"/>
<dbReference type="SUPFAM" id="SSF103473">
    <property type="entry name" value="MFS general substrate transporter"/>
    <property type="match status" value="1"/>
</dbReference>
<dbReference type="FunFam" id="1.25.40.570:FF:000006">
    <property type="entry name" value="COP9 signalosome complex subunit 2"/>
    <property type="match status" value="1"/>
</dbReference>
<dbReference type="GO" id="GO:0016020">
    <property type="term" value="C:membrane"/>
    <property type="evidence" value="ECO:0007669"/>
    <property type="project" value="UniProtKB-SubCell"/>
</dbReference>
<comment type="caution">
    <text evidence="14">The sequence shown here is derived from an EMBL/GenBank/DDBJ whole genome shotgun (WGS) entry which is preliminary data.</text>
</comment>
<feature type="transmembrane region" description="Helical" evidence="11">
    <location>
        <begin position="324"/>
        <end position="344"/>
    </location>
</feature>
<evidence type="ECO:0000256" key="7">
    <source>
        <dbReference type="ARBA" id="ARBA00022490"/>
    </source>
</evidence>
<feature type="transmembrane region" description="Helical" evidence="11">
    <location>
        <begin position="407"/>
        <end position="426"/>
    </location>
</feature>
<dbReference type="Gene3D" id="1.25.40.570">
    <property type="match status" value="1"/>
</dbReference>
<feature type="transmembrane region" description="Helical" evidence="11">
    <location>
        <begin position="185"/>
        <end position="212"/>
    </location>
</feature>
<evidence type="ECO:0000256" key="8">
    <source>
        <dbReference type="ARBA" id="ARBA00022790"/>
    </source>
</evidence>
<feature type="region of interest" description="Disordered" evidence="10">
    <location>
        <begin position="283"/>
        <end position="303"/>
    </location>
</feature>
<dbReference type="Gene3D" id="1.20.1250.20">
    <property type="entry name" value="MFS general substrate transporter like domains"/>
    <property type="match status" value="1"/>
</dbReference>
<keyword evidence="11" id="KW-0812">Transmembrane</keyword>
<comment type="subunit">
    <text evidence="5">Component of the COP9 signalosome (CSN) complex.</text>
</comment>
<dbReference type="InterPro" id="IPR011701">
    <property type="entry name" value="MFS"/>
</dbReference>
<dbReference type="InterPro" id="IPR000717">
    <property type="entry name" value="PCI_dom"/>
</dbReference>
<dbReference type="InterPro" id="IPR020846">
    <property type="entry name" value="MFS_dom"/>
</dbReference>